<comment type="similarity">
    <text evidence="3">Belongs to the RRG9 family.</text>
</comment>
<dbReference type="InterPro" id="IPR010487">
    <property type="entry name" value="NGRN/Rrg9"/>
</dbReference>
<organism evidence="7">
    <name type="scientific">Rosellinia necatrix</name>
    <name type="common">White root-rot fungus</name>
    <dbReference type="NCBI Taxonomy" id="77044"/>
    <lineage>
        <taxon>Eukaryota</taxon>
        <taxon>Fungi</taxon>
        <taxon>Dikarya</taxon>
        <taxon>Ascomycota</taxon>
        <taxon>Pezizomycotina</taxon>
        <taxon>Sordariomycetes</taxon>
        <taxon>Xylariomycetidae</taxon>
        <taxon>Xylariales</taxon>
        <taxon>Xylariaceae</taxon>
        <taxon>Rosellinia</taxon>
    </lineage>
</organism>
<keyword evidence="5" id="KW-0809">Transit peptide</keyword>
<evidence type="ECO:0000256" key="5">
    <source>
        <dbReference type="ARBA" id="ARBA00022946"/>
    </source>
</evidence>
<evidence type="ECO:0000256" key="3">
    <source>
        <dbReference type="ARBA" id="ARBA00010895"/>
    </source>
</evidence>
<comment type="subcellular location">
    <subcellularLocation>
        <location evidence="2">Mitochondrion</location>
    </subcellularLocation>
</comment>
<dbReference type="STRING" id="77044.A0A1S7UL39"/>
<evidence type="ECO:0000256" key="4">
    <source>
        <dbReference type="ARBA" id="ARBA00013566"/>
    </source>
</evidence>
<keyword evidence="8" id="KW-1185">Reference proteome</keyword>
<dbReference type="EMBL" id="DF977450">
    <property type="protein sequence ID" value="GAP83759.1"/>
    <property type="molecule type" value="Genomic_DNA"/>
</dbReference>
<comment type="function">
    <text evidence="1">Required for respiratory activity and maintenance and expression of the mitochondrial genome.</text>
</comment>
<protein>
    <recommendedName>
        <fullName evidence="4">Required for respiratory growth protein 9, mitochondrial</fullName>
    </recommendedName>
</protein>
<evidence type="ECO:0000256" key="2">
    <source>
        <dbReference type="ARBA" id="ARBA00004173"/>
    </source>
</evidence>
<dbReference type="AlphaFoldDB" id="A0A1S7UL39"/>
<dbReference type="GO" id="GO:0005634">
    <property type="term" value="C:nucleus"/>
    <property type="evidence" value="ECO:0007669"/>
    <property type="project" value="TreeGrafter"/>
</dbReference>
<evidence type="ECO:0000256" key="6">
    <source>
        <dbReference type="SAM" id="MobiDB-lite"/>
    </source>
</evidence>
<dbReference type="PANTHER" id="PTHR13475">
    <property type="entry name" value="NEUGRIN"/>
    <property type="match status" value="1"/>
</dbReference>
<accession>A0A1S7UL39</accession>
<sequence>MNCACQTKSLRIFVQSLTELHITNPIIARSVQLNRLGSPIPLRQAPVCLVRHSARFFGSTSTVLYPRCRWRDDPDIRRARKVTEPREEEPSDASAGMAANITTNGLPAPAPSISPGDLKAAKRKRTIFDYSPESISSLLGELGRKSRPRRKGASEDWDNVNLDAQLGSHLVEPEEPSALPKVLRPMMNDGEDDYVGAVHAPRRENWQIQKDALLEKFPEGWNPRKKLSPDALDGIRALHSQFPEHYTTEVLAKNFEVSPEAIRRILRSKWTPTAEEEMNRQQRWFNRGKAIWARMAELGKKPPRRWRREGIVRQPHWNEVRGSRYEYPYVPRREPSHKPPADSALEDSAQRKLSGNLL</sequence>
<evidence type="ECO:0000313" key="7">
    <source>
        <dbReference type="EMBL" id="GAP83759.1"/>
    </source>
</evidence>
<feature type="region of interest" description="Disordered" evidence="6">
    <location>
        <begin position="328"/>
        <end position="358"/>
    </location>
</feature>
<evidence type="ECO:0000313" key="8">
    <source>
        <dbReference type="Proteomes" id="UP000054516"/>
    </source>
</evidence>
<feature type="compositionally biased region" description="Basic and acidic residues" evidence="6">
    <location>
        <begin position="331"/>
        <end position="340"/>
    </location>
</feature>
<dbReference type="PANTHER" id="PTHR13475:SF3">
    <property type="entry name" value="NEUGRIN"/>
    <property type="match status" value="1"/>
</dbReference>
<gene>
    <name evidence="7" type="ORF">SAMD00023353_0501570</name>
</gene>
<name>A0A1S7UL39_ROSNE</name>
<dbReference type="Proteomes" id="UP000054516">
    <property type="component" value="Unassembled WGS sequence"/>
</dbReference>
<proteinExistence type="inferred from homology"/>
<dbReference type="OrthoDB" id="5578174at2759"/>
<feature type="region of interest" description="Disordered" evidence="6">
    <location>
        <begin position="79"/>
        <end position="100"/>
    </location>
</feature>
<dbReference type="Pfam" id="PF06413">
    <property type="entry name" value="Neugrin"/>
    <property type="match status" value="1"/>
</dbReference>
<evidence type="ECO:0000256" key="1">
    <source>
        <dbReference type="ARBA" id="ARBA00003548"/>
    </source>
</evidence>
<reference evidence="7" key="1">
    <citation type="submission" date="2016-03" db="EMBL/GenBank/DDBJ databases">
        <title>Draft genome sequence of Rosellinia necatrix.</title>
        <authorList>
            <person name="Kanematsu S."/>
        </authorList>
    </citation>
    <scope>NUCLEOTIDE SEQUENCE [LARGE SCALE GENOMIC DNA]</scope>
    <source>
        <strain evidence="7">W97</strain>
    </source>
</reference>
<dbReference type="GO" id="GO:0005739">
    <property type="term" value="C:mitochondrion"/>
    <property type="evidence" value="ECO:0007669"/>
    <property type="project" value="UniProtKB-SubCell"/>
</dbReference>